<organism evidence="1 2">
    <name type="scientific">Ameca splendens</name>
    <dbReference type="NCBI Taxonomy" id="208324"/>
    <lineage>
        <taxon>Eukaryota</taxon>
        <taxon>Metazoa</taxon>
        <taxon>Chordata</taxon>
        <taxon>Craniata</taxon>
        <taxon>Vertebrata</taxon>
        <taxon>Euteleostomi</taxon>
        <taxon>Actinopterygii</taxon>
        <taxon>Neopterygii</taxon>
        <taxon>Teleostei</taxon>
        <taxon>Neoteleostei</taxon>
        <taxon>Acanthomorphata</taxon>
        <taxon>Ovalentaria</taxon>
        <taxon>Atherinomorphae</taxon>
        <taxon>Cyprinodontiformes</taxon>
        <taxon>Goodeidae</taxon>
        <taxon>Ameca</taxon>
    </lineage>
</organism>
<proteinExistence type="predicted"/>
<name>A0ABV0YN48_9TELE</name>
<dbReference type="EMBL" id="JAHRIP010038179">
    <property type="protein sequence ID" value="MEQ2295022.1"/>
    <property type="molecule type" value="Genomic_DNA"/>
</dbReference>
<comment type="caution">
    <text evidence="1">The sequence shown here is derived from an EMBL/GenBank/DDBJ whole genome shotgun (WGS) entry which is preliminary data.</text>
</comment>
<dbReference type="Proteomes" id="UP001469553">
    <property type="component" value="Unassembled WGS sequence"/>
</dbReference>
<gene>
    <name evidence="1" type="ORF">AMECASPLE_009849</name>
</gene>
<evidence type="ECO:0000313" key="2">
    <source>
        <dbReference type="Proteomes" id="UP001469553"/>
    </source>
</evidence>
<protein>
    <submittedName>
        <fullName evidence="1">Uncharacterized protein</fullName>
    </submittedName>
</protein>
<sequence length="143" mass="16404">MRRGGLVRGWYQRCCGLNEFLWQRRGRHFLFPRWQCEDEARSCLPCLSGTQTLKMMRREGGIASSEVCQALGLTRNRHEAFWSVTRGLKNTPSVGDLNVGIQCCSKLQTAARSGRMDFRFLGRRRRDESKLKTACCSRFGSCC</sequence>
<reference evidence="1 2" key="1">
    <citation type="submission" date="2021-06" db="EMBL/GenBank/DDBJ databases">
        <authorList>
            <person name="Palmer J.M."/>
        </authorList>
    </citation>
    <scope>NUCLEOTIDE SEQUENCE [LARGE SCALE GENOMIC DNA]</scope>
    <source>
        <strain evidence="1 2">AS_MEX2019</strain>
        <tissue evidence="1">Muscle</tissue>
    </source>
</reference>
<evidence type="ECO:0000313" key="1">
    <source>
        <dbReference type="EMBL" id="MEQ2295022.1"/>
    </source>
</evidence>
<keyword evidence="2" id="KW-1185">Reference proteome</keyword>
<accession>A0ABV0YN48</accession>